<dbReference type="GO" id="GO:0008783">
    <property type="term" value="F:agmatinase activity"/>
    <property type="evidence" value="ECO:0007669"/>
    <property type="project" value="TreeGrafter"/>
</dbReference>
<dbReference type="InterPro" id="IPR023696">
    <property type="entry name" value="Ureohydrolase_dom_sf"/>
</dbReference>
<accession>A0AB33L279</accession>
<dbReference type="GO" id="GO:0033389">
    <property type="term" value="P:putrescine biosynthetic process from arginine, via agmatine"/>
    <property type="evidence" value="ECO:0007669"/>
    <property type="project" value="TreeGrafter"/>
</dbReference>
<dbReference type="Gene3D" id="3.40.800.10">
    <property type="entry name" value="Ureohydrolase domain"/>
    <property type="match status" value="1"/>
</dbReference>
<proteinExistence type="inferred from homology"/>
<dbReference type="PANTHER" id="PTHR11358">
    <property type="entry name" value="ARGINASE/AGMATINASE"/>
    <property type="match status" value="1"/>
</dbReference>
<comment type="similarity">
    <text evidence="3">Belongs to the arginase family.</text>
</comment>
<protein>
    <submittedName>
        <fullName evidence="4">Formimidoylglutamase</fullName>
    </submittedName>
</protein>
<organism evidence="4">
    <name type="scientific">Tenacibaculum sp. Pbs-1</name>
    <dbReference type="NCBI Taxonomy" id="3238748"/>
    <lineage>
        <taxon>Bacteria</taxon>
        <taxon>Pseudomonadati</taxon>
        <taxon>Bacteroidota</taxon>
        <taxon>Flavobacteriia</taxon>
        <taxon>Flavobacteriales</taxon>
        <taxon>Flavobacteriaceae</taxon>
        <taxon>Tenacibaculum</taxon>
    </lineage>
</organism>
<dbReference type="AlphaFoldDB" id="A0AB33L279"/>
<evidence type="ECO:0000256" key="1">
    <source>
        <dbReference type="ARBA" id="ARBA00022723"/>
    </source>
</evidence>
<keyword evidence="1" id="KW-0479">Metal-binding</keyword>
<name>A0AB33L279_9FLAO</name>
<gene>
    <name evidence="4" type="ORF">Pbs1_13950</name>
</gene>
<evidence type="ECO:0000256" key="3">
    <source>
        <dbReference type="PROSITE-ProRule" id="PRU00742"/>
    </source>
</evidence>
<dbReference type="PROSITE" id="PS51409">
    <property type="entry name" value="ARGINASE_2"/>
    <property type="match status" value="1"/>
</dbReference>
<dbReference type="Pfam" id="PF00491">
    <property type="entry name" value="Arginase"/>
    <property type="match status" value="1"/>
</dbReference>
<dbReference type="GO" id="GO:0046872">
    <property type="term" value="F:metal ion binding"/>
    <property type="evidence" value="ECO:0007669"/>
    <property type="project" value="UniProtKB-KW"/>
</dbReference>
<evidence type="ECO:0000313" key="4">
    <source>
        <dbReference type="EMBL" id="BFP68052.1"/>
    </source>
</evidence>
<dbReference type="CDD" id="cd09988">
    <property type="entry name" value="Formimidoylglutamase"/>
    <property type="match status" value="1"/>
</dbReference>
<dbReference type="SUPFAM" id="SSF52768">
    <property type="entry name" value="Arginase/deacetylase"/>
    <property type="match status" value="1"/>
</dbReference>
<dbReference type="PANTHER" id="PTHR11358:SF26">
    <property type="entry name" value="GUANIDINO ACID HYDROLASE, MITOCHONDRIAL"/>
    <property type="match status" value="1"/>
</dbReference>
<dbReference type="EMBL" id="AP035888">
    <property type="protein sequence ID" value="BFP68052.1"/>
    <property type="molecule type" value="Genomic_DNA"/>
</dbReference>
<sequence length="386" mass="43974">MNIDFFSPIEDSVATRVVLQPSSVLGRTIQLHTVQDGFPDLTEVTIAILGVKEDRGAAGNLGSGKELHEIRKHLYQLFPGNWHTRIADLGNIEKGNTLEDTYFAVKSSVAFLLKKNILPVIIGGGQDLTYANYRAYDELEQTVNLVVVDSRFDLGSLEEELSSQSYLSRIVMEEPNNLFNFSNIGYQTYFNSQEEINLLDKLYFEAYRLGEVKNITLVEPIMRDADVVSVDIGSVRQSDAPANKNASPNGFYGEELCAVARYAGISDKVTSFGIYEYNSLLDLNHQTAKLIAQVIWYFIEGVNSRAKDYPFVTKESYQKFTVLLNDDDPINFYKSDKSGRWWMEINLISNNKHKRHALIPCNYRDYEQALQQKIPERWYKALQKLV</sequence>
<dbReference type="InterPro" id="IPR006035">
    <property type="entry name" value="Ureohydrolase"/>
</dbReference>
<reference evidence="4" key="1">
    <citation type="submission" date="2024-08" db="EMBL/GenBank/DDBJ databases">
        <title>Whole genome sequence of Tenacibaculum sp. strain pbs-1 associated with black-spot shell disease in Akoya pearl oysters.</title>
        <authorList>
            <person name="Sakatoku A."/>
            <person name="Suzuki T."/>
            <person name="Hatano K."/>
            <person name="Seki M."/>
            <person name="Tanaka D."/>
            <person name="Nakamura S."/>
            <person name="Suzuki N."/>
            <person name="Isshiki T."/>
        </authorList>
    </citation>
    <scope>NUCLEOTIDE SEQUENCE</scope>
    <source>
        <strain evidence="4">Pbs-1</strain>
    </source>
</reference>
<keyword evidence="2" id="KW-0378">Hydrolase</keyword>
<evidence type="ECO:0000256" key="2">
    <source>
        <dbReference type="ARBA" id="ARBA00022801"/>
    </source>
</evidence>